<name>A0A426ZP12_ENSVE</name>
<reference evidence="1 2" key="1">
    <citation type="journal article" date="2014" name="Agronomy (Basel)">
        <title>A Draft Genome Sequence for Ensete ventricosum, the Drought-Tolerant Tree Against Hunger.</title>
        <authorList>
            <person name="Harrison J."/>
            <person name="Moore K.A."/>
            <person name="Paszkiewicz K."/>
            <person name="Jones T."/>
            <person name="Grant M."/>
            <person name="Ambacheew D."/>
            <person name="Muzemil S."/>
            <person name="Studholme D.J."/>
        </authorList>
    </citation>
    <scope>NUCLEOTIDE SEQUENCE [LARGE SCALE GENOMIC DNA]</scope>
</reference>
<evidence type="ECO:0000313" key="2">
    <source>
        <dbReference type="Proteomes" id="UP000287651"/>
    </source>
</evidence>
<dbReference type="Proteomes" id="UP000287651">
    <property type="component" value="Unassembled WGS sequence"/>
</dbReference>
<evidence type="ECO:0000313" key="1">
    <source>
        <dbReference type="EMBL" id="RRT65739.1"/>
    </source>
</evidence>
<accession>A0A426ZP12</accession>
<gene>
    <name evidence="1" type="ORF">B296_00001117</name>
</gene>
<sequence>MILSLLPPQRKKRAHVRDAWLGRTGRLRCTAQDPPSRANMLEENLWCLLSRCGLPPCLLGGHCWFRSVCASSPAVISAQRWSSVGWEEPSGPGREVGYLRGGVGSCRGFYSKCFEASIPEVLTAHVAYHVVVLRCSLRGPCCEARDVLPAIGERRSCPPYPCQVDRTTADPLMLVSGQLQSCRVDHVVGLAISVGSAQVELPKQVVDCYKESTGFKEGLKRMGQVTYEYGYRVALACFHALHPDSEVEEDPFTIHPEDDLVPMKRQQAFDN</sequence>
<dbReference type="EMBL" id="AMZH03005712">
    <property type="protein sequence ID" value="RRT65739.1"/>
    <property type="molecule type" value="Genomic_DNA"/>
</dbReference>
<comment type="caution">
    <text evidence="1">The sequence shown here is derived from an EMBL/GenBank/DDBJ whole genome shotgun (WGS) entry which is preliminary data.</text>
</comment>
<protein>
    <submittedName>
        <fullName evidence="1">Uncharacterized protein</fullName>
    </submittedName>
</protein>
<dbReference type="AlphaFoldDB" id="A0A426ZP12"/>
<organism evidence="1 2">
    <name type="scientific">Ensete ventricosum</name>
    <name type="common">Abyssinian banana</name>
    <name type="synonym">Musa ensete</name>
    <dbReference type="NCBI Taxonomy" id="4639"/>
    <lineage>
        <taxon>Eukaryota</taxon>
        <taxon>Viridiplantae</taxon>
        <taxon>Streptophyta</taxon>
        <taxon>Embryophyta</taxon>
        <taxon>Tracheophyta</taxon>
        <taxon>Spermatophyta</taxon>
        <taxon>Magnoliopsida</taxon>
        <taxon>Liliopsida</taxon>
        <taxon>Zingiberales</taxon>
        <taxon>Musaceae</taxon>
        <taxon>Ensete</taxon>
    </lineage>
</organism>
<proteinExistence type="predicted"/>